<name>A0ABW1QPW8_9ACTN</name>
<evidence type="ECO:0000313" key="2">
    <source>
        <dbReference type="Proteomes" id="UP001596097"/>
    </source>
</evidence>
<protein>
    <submittedName>
        <fullName evidence="1">Uncharacterized protein</fullName>
    </submittedName>
</protein>
<dbReference type="Proteomes" id="UP001596097">
    <property type="component" value="Unassembled WGS sequence"/>
</dbReference>
<dbReference type="RefSeq" id="WP_228552969.1">
    <property type="nucleotide sequence ID" value="NZ_JBHSQL010000011.1"/>
</dbReference>
<keyword evidence="2" id="KW-1185">Reference proteome</keyword>
<evidence type="ECO:0000313" key="1">
    <source>
        <dbReference type="EMBL" id="MFC6150624.1"/>
    </source>
</evidence>
<gene>
    <name evidence="1" type="ORF">ACFPYK_14585</name>
</gene>
<accession>A0ABW1QPW8</accession>
<dbReference type="EMBL" id="JBHSQL010000011">
    <property type="protein sequence ID" value="MFC6150624.1"/>
    <property type="molecule type" value="Genomic_DNA"/>
</dbReference>
<proteinExistence type="predicted"/>
<comment type="caution">
    <text evidence="1">The sequence shown here is derived from an EMBL/GenBank/DDBJ whole genome shotgun (WGS) entry which is preliminary data.</text>
</comment>
<sequence length="57" mass="6271">MTEGDKTRIIAWSNELRVVHERLREALHVTLDAAISGDATVAATRDLLLFATASARH</sequence>
<organism evidence="1 2">
    <name type="scientific">Mumia xiangluensis</name>
    <dbReference type="NCBI Taxonomy" id="1678900"/>
    <lineage>
        <taxon>Bacteria</taxon>
        <taxon>Bacillati</taxon>
        <taxon>Actinomycetota</taxon>
        <taxon>Actinomycetes</taxon>
        <taxon>Propionibacteriales</taxon>
        <taxon>Nocardioidaceae</taxon>
        <taxon>Mumia</taxon>
    </lineage>
</organism>
<reference evidence="2" key="1">
    <citation type="journal article" date="2019" name="Int. J. Syst. Evol. Microbiol.">
        <title>The Global Catalogue of Microorganisms (GCM) 10K type strain sequencing project: providing services to taxonomists for standard genome sequencing and annotation.</title>
        <authorList>
            <consortium name="The Broad Institute Genomics Platform"/>
            <consortium name="The Broad Institute Genome Sequencing Center for Infectious Disease"/>
            <person name="Wu L."/>
            <person name="Ma J."/>
        </authorList>
    </citation>
    <scope>NUCLEOTIDE SEQUENCE [LARGE SCALE GENOMIC DNA]</scope>
    <source>
        <strain evidence="2">CGMCC 4.7198</strain>
    </source>
</reference>